<dbReference type="Proteomes" id="UP000008066">
    <property type="component" value="Unassembled WGS sequence"/>
</dbReference>
<evidence type="ECO:0000256" key="4">
    <source>
        <dbReference type="ARBA" id="ARBA00022801"/>
    </source>
</evidence>
<comment type="similarity">
    <text evidence="2 7">Belongs to the glycosyl hydrolase 20 family.</text>
</comment>
<accession>G0SCL8</accession>
<feature type="signal peptide" evidence="9">
    <location>
        <begin position="1"/>
        <end position="21"/>
    </location>
</feature>
<keyword evidence="3 9" id="KW-0732">Signal</keyword>
<name>G0SCL8_CHATD</name>
<evidence type="ECO:0000256" key="7">
    <source>
        <dbReference type="PIRNR" id="PIRNR001093"/>
    </source>
</evidence>
<dbReference type="RefSeq" id="XP_006696089.1">
    <property type="nucleotide sequence ID" value="XM_006696026.1"/>
</dbReference>
<evidence type="ECO:0000256" key="8">
    <source>
        <dbReference type="PIRSR" id="PIRSR001093-1"/>
    </source>
</evidence>
<dbReference type="InterPro" id="IPR029018">
    <property type="entry name" value="Hex-like_dom2"/>
</dbReference>
<evidence type="ECO:0000256" key="1">
    <source>
        <dbReference type="ARBA" id="ARBA00001231"/>
    </source>
</evidence>
<dbReference type="eggNOG" id="KOG2499">
    <property type="taxonomic scope" value="Eukaryota"/>
</dbReference>
<dbReference type="GO" id="GO:0016020">
    <property type="term" value="C:membrane"/>
    <property type="evidence" value="ECO:0007669"/>
    <property type="project" value="TreeGrafter"/>
</dbReference>
<keyword evidence="6 7" id="KW-0326">Glycosidase</keyword>
<dbReference type="Gene3D" id="3.20.20.80">
    <property type="entry name" value="Glycosidases"/>
    <property type="match status" value="1"/>
</dbReference>
<feature type="domain" description="Beta-hexosaminidase eukaryotic type N-terminal" evidence="11">
    <location>
        <begin position="22"/>
        <end position="165"/>
    </location>
</feature>
<dbReference type="EMBL" id="GL988045">
    <property type="protein sequence ID" value="EGS19144.1"/>
    <property type="molecule type" value="Genomic_DNA"/>
</dbReference>
<dbReference type="SUPFAM" id="SSF51445">
    <property type="entry name" value="(Trans)glycosidases"/>
    <property type="match status" value="1"/>
</dbReference>
<feature type="chain" id="PRO_5003409126" description="Beta-hexosaminidase" evidence="9">
    <location>
        <begin position="22"/>
        <end position="582"/>
    </location>
</feature>
<evidence type="ECO:0000256" key="5">
    <source>
        <dbReference type="ARBA" id="ARBA00023180"/>
    </source>
</evidence>
<feature type="active site" description="Proton donor" evidence="8">
    <location>
        <position position="351"/>
    </location>
</feature>
<reference evidence="12 13" key="1">
    <citation type="journal article" date="2011" name="Cell">
        <title>Insight into structure and assembly of the nuclear pore complex by utilizing the genome of a eukaryotic thermophile.</title>
        <authorList>
            <person name="Amlacher S."/>
            <person name="Sarges P."/>
            <person name="Flemming D."/>
            <person name="van Noort V."/>
            <person name="Kunze R."/>
            <person name="Devos D.P."/>
            <person name="Arumugam M."/>
            <person name="Bork P."/>
            <person name="Hurt E."/>
        </authorList>
    </citation>
    <scope>NUCLEOTIDE SEQUENCE [LARGE SCALE GENOMIC DNA]</scope>
    <source>
        <strain evidence="13">DSM 1495 / CBS 144.50 / IMI 039719</strain>
    </source>
</reference>
<dbReference type="OMA" id="GHDVVMC"/>
<dbReference type="AlphaFoldDB" id="G0SCL8"/>
<sequence>MRSLLLSSLCALLIALQPVVAVWPIPKKFKTGNTTLFLHQNLEIKYNDNLTQYTFGYEAATFDSHDIVRAGVSRALSTLFGEQFVPWMLHKPGDKFEPDVNGNLKWIKMLEITQTGKDDSEKILKPKAGEVDESYNLTLSADGEVKLTAVSSIGVLRGLETFIQLFYQHSAGTFWYTPYAPVEIEDEPKFDHRGLLIDTSRHFFPVDHILRTIDALAWNKMNRLHFHVTDSQSWPLEIPSMPELHKKGAHHPAFTYSPTDVDRIFKYGAMRGVQVYFEIDMPGHIGSVALSHPELITAWNARPYDAYCAQPPCGNFKLNSTKVDEFVKRLFDDLFPRISKYTSYFHTGGDEIKYKAYTLDDTVKSDKEDVLKPLLQKFFDKSHKQVRDAKLTPIVWEESVEKYNLALEKDVIVQTWTGDGKVQNVTSKGYGVIDSNVNYWYLDCGRGQWVLFDNNEYARGWPFNDWCGPTKSWQRIYSHDPRANLTAEQAKLVLGGEVAAWSETIDPLNFDPLVWPRASAAGEALWSGNKLESGQNRSQLEVAPRLFEWRERMVARGIRAAPLTQLFCTQRSPEECLWENPN</sequence>
<dbReference type="PANTHER" id="PTHR22600:SF58">
    <property type="entry name" value="BETA-HEXOSAMINIDASE"/>
    <property type="match status" value="1"/>
</dbReference>
<dbReference type="InterPro" id="IPR025705">
    <property type="entry name" value="Beta_hexosaminidase_sua/sub"/>
</dbReference>
<feature type="domain" description="Glycoside hydrolase family 20 catalytic" evidence="10">
    <location>
        <begin position="190"/>
        <end position="528"/>
    </location>
</feature>
<evidence type="ECO:0000313" key="13">
    <source>
        <dbReference type="Proteomes" id="UP000008066"/>
    </source>
</evidence>
<organism evidence="13">
    <name type="scientific">Chaetomium thermophilum (strain DSM 1495 / CBS 144.50 / IMI 039719)</name>
    <name type="common">Thermochaetoides thermophila</name>
    <dbReference type="NCBI Taxonomy" id="759272"/>
    <lineage>
        <taxon>Eukaryota</taxon>
        <taxon>Fungi</taxon>
        <taxon>Dikarya</taxon>
        <taxon>Ascomycota</taxon>
        <taxon>Pezizomycotina</taxon>
        <taxon>Sordariomycetes</taxon>
        <taxon>Sordariomycetidae</taxon>
        <taxon>Sordariales</taxon>
        <taxon>Chaetomiaceae</taxon>
        <taxon>Thermochaetoides</taxon>
    </lineage>
</organism>
<dbReference type="EC" id="3.2.1.52" evidence="7"/>
<protein>
    <recommendedName>
        <fullName evidence="7">Beta-hexosaminidase</fullName>
        <ecNumber evidence="7">3.2.1.52</ecNumber>
    </recommendedName>
</protein>
<dbReference type="PANTHER" id="PTHR22600">
    <property type="entry name" value="BETA-HEXOSAMINIDASE"/>
    <property type="match status" value="1"/>
</dbReference>
<evidence type="ECO:0000259" key="10">
    <source>
        <dbReference type="Pfam" id="PF00728"/>
    </source>
</evidence>
<keyword evidence="4 7" id="KW-0378">Hydrolase</keyword>
<gene>
    <name evidence="12" type="ORF">CTHT_0057690</name>
</gene>
<dbReference type="OrthoDB" id="428480at2759"/>
<dbReference type="InterPro" id="IPR029019">
    <property type="entry name" value="HEX_eukaryotic_N"/>
</dbReference>
<dbReference type="FunFam" id="3.20.20.80:FF:000063">
    <property type="entry name" value="Beta-hexosaminidase"/>
    <property type="match status" value="1"/>
</dbReference>
<dbReference type="GeneID" id="18259807"/>
<evidence type="ECO:0000256" key="2">
    <source>
        <dbReference type="ARBA" id="ARBA00006285"/>
    </source>
</evidence>
<keyword evidence="5" id="KW-0325">Glycoprotein</keyword>
<dbReference type="PRINTS" id="PR00738">
    <property type="entry name" value="GLHYDRLASE20"/>
</dbReference>
<evidence type="ECO:0000259" key="11">
    <source>
        <dbReference type="Pfam" id="PF14845"/>
    </source>
</evidence>
<dbReference type="PIRSF" id="PIRSF001093">
    <property type="entry name" value="B-hxosamndse_ab_euk"/>
    <property type="match status" value="1"/>
</dbReference>
<comment type="catalytic activity">
    <reaction evidence="1 7">
        <text>Hydrolysis of terminal non-reducing N-acetyl-D-hexosamine residues in N-acetyl-beta-D-hexosaminides.</text>
        <dbReference type="EC" id="3.2.1.52"/>
    </reaction>
</comment>
<proteinExistence type="inferred from homology"/>
<dbReference type="Pfam" id="PF00728">
    <property type="entry name" value="Glyco_hydro_20"/>
    <property type="match status" value="1"/>
</dbReference>
<dbReference type="GO" id="GO:0030203">
    <property type="term" value="P:glycosaminoglycan metabolic process"/>
    <property type="evidence" value="ECO:0007669"/>
    <property type="project" value="TreeGrafter"/>
</dbReference>
<evidence type="ECO:0000256" key="9">
    <source>
        <dbReference type="SAM" id="SignalP"/>
    </source>
</evidence>
<dbReference type="CDD" id="cd06562">
    <property type="entry name" value="GH20_HexA_HexB-like"/>
    <property type="match status" value="1"/>
</dbReference>
<dbReference type="InterPro" id="IPR015883">
    <property type="entry name" value="Glyco_hydro_20_cat"/>
</dbReference>
<evidence type="ECO:0000313" key="12">
    <source>
        <dbReference type="EMBL" id="EGS19144.1"/>
    </source>
</evidence>
<dbReference type="HOGENOM" id="CLU_007082_0_2_1"/>
<dbReference type="GO" id="GO:0016231">
    <property type="term" value="F:beta-N-acetylglucosaminidase activity"/>
    <property type="evidence" value="ECO:0007669"/>
    <property type="project" value="TreeGrafter"/>
</dbReference>
<evidence type="ECO:0000256" key="6">
    <source>
        <dbReference type="ARBA" id="ARBA00023295"/>
    </source>
</evidence>
<dbReference type="KEGG" id="cthr:CTHT_0057690"/>
<dbReference type="GO" id="GO:0005975">
    <property type="term" value="P:carbohydrate metabolic process"/>
    <property type="evidence" value="ECO:0007669"/>
    <property type="project" value="InterPro"/>
</dbReference>
<dbReference type="STRING" id="759272.G0SCL8"/>
<dbReference type="InterPro" id="IPR017853">
    <property type="entry name" value="GH"/>
</dbReference>
<evidence type="ECO:0000256" key="3">
    <source>
        <dbReference type="ARBA" id="ARBA00022729"/>
    </source>
</evidence>
<dbReference type="SUPFAM" id="SSF55545">
    <property type="entry name" value="beta-N-acetylhexosaminidase-like domain"/>
    <property type="match status" value="1"/>
</dbReference>
<keyword evidence="13" id="KW-1185">Reference proteome</keyword>
<dbReference type="Pfam" id="PF14845">
    <property type="entry name" value="Glycohydro_20b2"/>
    <property type="match status" value="1"/>
</dbReference>
<dbReference type="Gene3D" id="3.30.379.10">
    <property type="entry name" value="Chitobiase/beta-hexosaminidase domain 2-like"/>
    <property type="match status" value="1"/>
</dbReference>